<evidence type="ECO:0000259" key="4">
    <source>
        <dbReference type="Pfam" id="PF09084"/>
    </source>
</evidence>
<dbReference type="AlphaFoldDB" id="A0A9X1T471"/>
<protein>
    <submittedName>
        <fullName evidence="5">ABC transporter substrate-binding protein</fullName>
    </submittedName>
</protein>
<organism evidence="5 6">
    <name type="scientific">Kineosporia babensis</name>
    <dbReference type="NCBI Taxonomy" id="499548"/>
    <lineage>
        <taxon>Bacteria</taxon>
        <taxon>Bacillati</taxon>
        <taxon>Actinomycetota</taxon>
        <taxon>Actinomycetes</taxon>
        <taxon>Kineosporiales</taxon>
        <taxon>Kineosporiaceae</taxon>
        <taxon>Kineosporia</taxon>
    </lineage>
</organism>
<evidence type="ECO:0000313" key="5">
    <source>
        <dbReference type="EMBL" id="MCD5316483.1"/>
    </source>
</evidence>
<dbReference type="Gene3D" id="3.40.190.10">
    <property type="entry name" value="Periplasmic binding protein-like II"/>
    <property type="match status" value="2"/>
</dbReference>
<dbReference type="EMBL" id="JAJOMB010000030">
    <property type="protein sequence ID" value="MCD5316483.1"/>
    <property type="molecule type" value="Genomic_DNA"/>
</dbReference>
<comment type="caution">
    <text evidence="5">The sequence shown here is derived from an EMBL/GenBank/DDBJ whole genome shotgun (WGS) entry which is preliminary data.</text>
</comment>
<keyword evidence="3" id="KW-0732">Signal</keyword>
<evidence type="ECO:0000313" key="6">
    <source>
        <dbReference type="Proteomes" id="UP001138997"/>
    </source>
</evidence>
<feature type="domain" description="SsuA/THI5-like" evidence="4">
    <location>
        <begin position="40"/>
        <end position="257"/>
    </location>
</feature>
<accession>A0A9X1T471</accession>
<sequence length="313" mass="32883">MAALLAATGLAGCGGSDDEPGQTGADGTTKLSVGVIPILDVAPIYLGIEQGFFKEQGLELELQKAQGGAAIVPAVVSGQYQLGYSNTTSLLIAASQGLSLKVVANGNNSTGEPGKDFGGVVVPENSPIRSAADLAGKRVAINTLQNINTTTVNKVVRDDGGDPSKISYTELAFPEIPAAVANGDVDAGQVVEPFLTIAQQQGMRVIASNFAQTDPKLNVGMYFTSQQYASQNADVVEKFATAMKQSLNYADDNPEAAREILSSYTEIEPEIREAVTLPQWPEQIDTNSVQVLSDLALQDGLIEEQPDLTELLP</sequence>
<dbReference type="InterPro" id="IPR015168">
    <property type="entry name" value="SsuA/THI5"/>
</dbReference>
<keyword evidence="6" id="KW-1185">Reference proteome</keyword>
<dbReference type="GO" id="GO:0042597">
    <property type="term" value="C:periplasmic space"/>
    <property type="evidence" value="ECO:0007669"/>
    <property type="project" value="UniProtKB-SubCell"/>
</dbReference>
<proteinExistence type="inferred from homology"/>
<dbReference type="RefSeq" id="WP_231449334.1">
    <property type="nucleotide sequence ID" value="NZ_JAJOMB010000030.1"/>
</dbReference>
<dbReference type="SUPFAM" id="SSF53850">
    <property type="entry name" value="Periplasmic binding protein-like II"/>
    <property type="match status" value="1"/>
</dbReference>
<reference evidence="5" key="1">
    <citation type="submission" date="2021-11" db="EMBL/GenBank/DDBJ databases">
        <title>Streptomyces corallinus and Kineosporia corallina sp. nov., two new coral-derived marine actinobacteria.</title>
        <authorList>
            <person name="Buangrab K."/>
            <person name="Sutthacheep M."/>
            <person name="Yeemin T."/>
            <person name="Harunari E."/>
            <person name="Igarashi Y."/>
            <person name="Sripreechasak P."/>
            <person name="Kanchanasin P."/>
            <person name="Tanasupawat S."/>
            <person name="Phongsopitanun W."/>
        </authorList>
    </citation>
    <scope>NUCLEOTIDE SEQUENCE</scope>
    <source>
        <strain evidence="5">JCM 31032</strain>
    </source>
</reference>
<name>A0A9X1T471_9ACTN</name>
<dbReference type="CDD" id="cd13652">
    <property type="entry name" value="PBP2_ThiY_THI5_like_1"/>
    <property type="match status" value="1"/>
</dbReference>
<evidence type="ECO:0000256" key="2">
    <source>
        <dbReference type="ARBA" id="ARBA00010742"/>
    </source>
</evidence>
<comment type="subcellular location">
    <subcellularLocation>
        <location evidence="1">Periplasm</location>
    </subcellularLocation>
</comment>
<evidence type="ECO:0000256" key="1">
    <source>
        <dbReference type="ARBA" id="ARBA00004418"/>
    </source>
</evidence>
<gene>
    <name evidence="5" type="ORF">LR394_36860</name>
</gene>
<comment type="similarity">
    <text evidence="2">Belongs to the bacterial solute-binding protein SsuA/TauA family.</text>
</comment>
<dbReference type="PANTHER" id="PTHR30024:SF47">
    <property type="entry name" value="TAURINE-BINDING PERIPLASMIC PROTEIN"/>
    <property type="match status" value="1"/>
</dbReference>
<evidence type="ECO:0000256" key="3">
    <source>
        <dbReference type="ARBA" id="ARBA00022729"/>
    </source>
</evidence>
<dbReference type="Pfam" id="PF09084">
    <property type="entry name" value="NMT1"/>
    <property type="match status" value="1"/>
</dbReference>
<dbReference type="PANTHER" id="PTHR30024">
    <property type="entry name" value="ALIPHATIC SULFONATES-BINDING PROTEIN-RELATED"/>
    <property type="match status" value="1"/>
</dbReference>
<dbReference type="Proteomes" id="UP001138997">
    <property type="component" value="Unassembled WGS sequence"/>
</dbReference>